<evidence type="ECO:0000313" key="2">
    <source>
        <dbReference type="Proteomes" id="UP000247978"/>
    </source>
</evidence>
<keyword evidence="2" id="KW-1185">Reference proteome</keyword>
<reference evidence="1 2" key="1">
    <citation type="submission" date="2018-05" db="EMBL/GenBank/DDBJ databases">
        <title>Genomic Encyclopedia of Type Strains, Phase IV (KMG-IV): sequencing the most valuable type-strain genomes for metagenomic binning, comparative biology and taxonomic classification.</title>
        <authorList>
            <person name="Goeker M."/>
        </authorList>
    </citation>
    <scope>NUCLEOTIDE SEQUENCE [LARGE SCALE GENOMIC DNA]</scope>
    <source>
        <strain evidence="1 2">DSM 28556</strain>
    </source>
</reference>
<accession>A0A2V3VTD2</accession>
<dbReference type="EMBL" id="QJJQ01000012">
    <property type="protein sequence ID" value="PXW85153.1"/>
    <property type="molecule type" value="Genomic_DNA"/>
</dbReference>
<evidence type="ECO:0000313" key="1">
    <source>
        <dbReference type="EMBL" id="PXW85153.1"/>
    </source>
</evidence>
<comment type="caution">
    <text evidence="1">The sequence shown here is derived from an EMBL/GenBank/DDBJ whole genome shotgun (WGS) entry which is preliminary data.</text>
</comment>
<dbReference type="OrthoDB" id="2361368at2"/>
<gene>
    <name evidence="1" type="ORF">DFR56_112131</name>
</gene>
<protein>
    <submittedName>
        <fullName evidence="1">Uncharacterized protein</fullName>
    </submittedName>
</protein>
<sequence>MAFGIKKAELLLWKKSVKRGEIAFLTHYWQDARFPNSTTVTKVGCCSISTLIEWGSKYGLREEWIHHHTYPHYDLFGEKQKEVLWNEKLFEHLSRFQL</sequence>
<dbReference type="RefSeq" id="WP_110396411.1">
    <property type="nucleotide sequence ID" value="NZ_JADIJL010000025.1"/>
</dbReference>
<dbReference type="Proteomes" id="UP000247978">
    <property type="component" value="Unassembled WGS sequence"/>
</dbReference>
<proteinExistence type="predicted"/>
<name>A0A2V3VTD2_9BACI</name>
<dbReference type="AlphaFoldDB" id="A0A2V3VTD2"/>
<organism evidence="1 2">
    <name type="scientific">Pseudogracilibacillus auburnensis</name>
    <dbReference type="NCBI Taxonomy" id="1494959"/>
    <lineage>
        <taxon>Bacteria</taxon>
        <taxon>Bacillati</taxon>
        <taxon>Bacillota</taxon>
        <taxon>Bacilli</taxon>
        <taxon>Bacillales</taxon>
        <taxon>Bacillaceae</taxon>
        <taxon>Pseudogracilibacillus</taxon>
    </lineage>
</organism>